<evidence type="ECO:0000256" key="6">
    <source>
        <dbReference type="ARBA" id="ARBA00022787"/>
    </source>
</evidence>
<keyword evidence="4 10" id="KW-0812">Transmembrane</keyword>
<dbReference type="InterPro" id="IPR023395">
    <property type="entry name" value="MCP_dom_sf"/>
</dbReference>
<dbReference type="Gene3D" id="1.50.40.10">
    <property type="entry name" value="Mitochondrial carrier domain"/>
    <property type="match status" value="1"/>
</dbReference>
<reference evidence="13" key="1">
    <citation type="journal article" date="2002" name="Science">
        <title>The draft genome of Ciona intestinalis: insights into chordate and vertebrate origins.</title>
        <authorList>
            <person name="Dehal P."/>
            <person name="Satou Y."/>
            <person name="Campbell R.K."/>
            <person name="Chapman J."/>
            <person name="Degnan B."/>
            <person name="De Tomaso A."/>
            <person name="Davidson B."/>
            <person name="Di Gregorio A."/>
            <person name="Gelpke M."/>
            <person name="Goodstein D.M."/>
            <person name="Harafuji N."/>
            <person name="Hastings K.E."/>
            <person name="Ho I."/>
            <person name="Hotta K."/>
            <person name="Huang W."/>
            <person name="Kawashima T."/>
            <person name="Lemaire P."/>
            <person name="Martinez D."/>
            <person name="Meinertzhagen I.A."/>
            <person name="Necula S."/>
            <person name="Nonaka M."/>
            <person name="Putnam N."/>
            <person name="Rash S."/>
            <person name="Saiga H."/>
            <person name="Satake M."/>
            <person name="Terry A."/>
            <person name="Yamada L."/>
            <person name="Wang H.G."/>
            <person name="Awazu S."/>
            <person name="Azumi K."/>
            <person name="Boore J."/>
            <person name="Branno M."/>
            <person name="Chin-Bow S."/>
            <person name="DeSantis R."/>
            <person name="Doyle S."/>
            <person name="Francino P."/>
            <person name="Keys D.N."/>
            <person name="Haga S."/>
            <person name="Hayashi H."/>
            <person name="Hino K."/>
            <person name="Imai K.S."/>
            <person name="Inaba K."/>
            <person name="Kano S."/>
            <person name="Kobayashi K."/>
            <person name="Kobayashi M."/>
            <person name="Lee B.I."/>
            <person name="Makabe K.W."/>
            <person name="Manohar C."/>
            <person name="Matassi G."/>
            <person name="Medina M."/>
            <person name="Mochizuki Y."/>
            <person name="Mount S."/>
            <person name="Morishita T."/>
            <person name="Miura S."/>
            <person name="Nakayama A."/>
            <person name="Nishizaka S."/>
            <person name="Nomoto H."/>
            <person name="Ohta F."/>
            <person name="Oishi K."/>
            <person name="Rigoutsos I."/>
            <person name="Sano M."/>
            <person name="Sasaki A."/>
            <person name="Sasakura Y."/>
            <person name="Shoguchi E."/>
            <person name="Shin-i T."/>
            <person name="Spagnuolo A."/>
            <person name="Stainier D."/>
            <person name="Suzuki M.M."/>
            <person name="Tassy O."/>
            <person name="Takatori N."/>
            <person name="Tokuoka M."/>
            <person name="Yagi K."/>
            <person name="Yoshizaki F."/>
            <person name="Wada S."/>
            <person name="Zhang C."/>
            <person name="Hyatt P.D."/>
            <person name="Larimer F."/>
            <person name="Detter C."/>
            <person name="Doggett N."/>
            <person name="Glavina T."/>
            <person name="Hawkins T."/>
            <person name="Richardson P."/>
            <person name="Lucas S."/>
            <person name="Kohara Y."/>
            <person name="Levine M."/>
            <person name="Satoh N."/>
            <person name="Rokhsar D.S."/>
        </authorList>
    </citation>
    <scope>NUCLEOTIDE SEQUENCE [LARGE SCALE GENOMIC DNA]</scope>
</reference>
<keyword evidence="6" id="KW-1000">Mitochondrion outer membrane</keyword>
<dbReference type="Pfam" id="PF00153">
    <property type="entry name" value="Mito_carr"/>
    <property type="match status" value="1"/>
</dbReference>
<dbReference type="HOGENOM" id="CLU_047010_1_0_1"/>
<dbReference type="SUPFAM" id="SSF103506">
    <property type="entry name" value="Mitochondrial carrier"/>
    <property type="match status" value="1"/>
</dbReference>
<dbReference type="PROSITE" id="PS50920">
    <property type="entry name" value="SOLCAR"/>
    <property type="match status" value="1"/>
</dbReference>
<dbReference type="OMA" id="RQCQVNH"/>
<keyword evidence="3 11" id="KW-0813">Transport</keyword>
<dbReference type="InterPro" id="IPR018108">
    <property type="entry name" value="MCP_transmembrane"/>
</dbReference>
<reference evidence="12" key="3">
    <citation type="submission" date="2025-08" db="UniProtKB">
        <authorList>
            <consortium name="Ensembl"/>
        </authorList>
    </citation>
    <scope>IDENTIFICATION</scope>
</reference>
<sequence>GRKYHLTPFTIISVAANLQRAQGVTCLWKGIGSSLWLNAIEISSESIVSEVSSGKLPKDVGSNASIKRLSSHLVLKLISSVLVSPFFSAHLVESVQSEITSETPGIFSCLTDGVFRLFGVGRVQSPLLVPFRRLILPTVLYSLLRYVLSASLQQLVLYLMRLHSRRQHEKRLARLQPRSPVFQTEEPLINPAITPDRNSPSSLLTEHYPELVSGFVADMISDIMLYPMETVLHRLHIQGTRTIIDNTDTGRGFMPVSSRHEGFFDCWSTTVTHEGYMGLYRGFGALTMQYSLRYAVLRLTKLILQVASGC</sequence>
<comment type="subcellular location">
    <subcellularLocation>
        <location evidence="1">Mitochondrion outer membrane</location>
        <topology evidence="1">Multi-pass membrane protein</topology>
    </subcellularLocation>
</comment>
<reference evidence="12" key="4">
    <citation type="submission" date="2025-09" db="UniProtKB">
        <authorList>
            <consortium name="Ensembl"/>
        </authorList>
    </citation>
    <scope>IDENTIFICATION</scope>
</reference>
<evidence type="ECO:0000313" key="12">
    <source>
        <dbReference type="Ensembl" id="ENSCINP00000029563.2"/>
    </source>
</evidence>
<evidence type="ECO:0000256" key="5">
    <source>
        <dbReference type="ARBA" id="ARBA00022737"/>
    </source>
</evidence>
<protein>
    <recommendedName>
        <fullName evidence="14">Solute carrier family 25 member 46</fullName>
    </recommendedName>
</protein>
<dbReference type="Ensembl" id="ENSCINT00000029809.2">
    <property type="protein sequence ID" value="ENSCINP00000029563.2"/>
    <property type="gene ID" value="ENSCING00000017490.2"/>
</dbReference>
<evidence type="ECO:0000256" key="8">
    <source>
        <dbReference type="ARBA" id="ARBA00023128"/>
    </source>
</evidence>
<evidence type="ECO:0000256" key="11">
    <source>
        <dbReference type="RuleBase" id="RU000488"/>
    </source>
</evidence>
<organism evidence="12 13">
    <name type="scientific">Ciona intestinalis</name>
    <name type="common">Transparent sea squirt</name>
    <name type="synonym">Ascidia intestinalis</name>
    <dbReference type="NCBI Taxonomy" id="7719"/>
    <lineage>
        <taxon>Eukaryota</taxon>
        <taxon>Metazoa</taxon>
        <taxon>Chordata</taxon>
        <taxon>Tunicata</taxon>
        <taxon>Ascidiacea</taxon>
        <taxon>Phlebobranchia</taxon>
        <taxon>Cionidae</taxon>
        <taxon>Ciona</taxon>
    </lineage>
</organism>
<comment type="similarity">
    <text evidence="2 11">Belongs to the mitochondrial carrier (TC 2.A.29) family.</text>
</comment>
<proteinExistence type="inferred from homology"/>
<keyword evidence="8" id="KW-0496">Mitochondrion</keyword>
<dbReference type="GeneTree" id="ENSGT00390000015874"/>
<dbReference type="PANTHER" id="PTHR21252">
    <property type="entry name" value="TB1 PROTEIN-RELATED"/>
    <property type="match status" value="1"/>
</dbReference>
<dbReference type="GO" id="GO:0000266">
    <property type="term" value="P:mitochondrial fission"/>
    <property type="evidence" value="ECO:0000318"/>
    <property type="project" value="GO_Central"/>
</dbReference>
<accession>F6T1T3</accession>
<evidence type="ECO:0000256" key="3">
    <source>
        <dbReference type="ARBA" id="ARBA00022448"/>
    </source>
</evidence>
<reference evidence="12" key="2">
    <citation type="journal article" date="2008" name="Genome Biol.">
        <title>Improved genome assembly and evidence-based global gene model set for the chordate Ciona intestinalis: new insight into intron and operon populations.</title>
        <authorList>
            <person name="Satou Y."/>
            <person name="Mineta K."/>
            <person name="Ogasawara M."/>
            <person name="Sasakura Y."/>
            <person name="Shoguchi E."/>
            <person name="Ueno K."/>
            <person name="Yamada L."/>
            <person name="Matsumoto J."/>
            <person name="Wasserscheid J."/>
            <person name="Dewar K."/>
            <person name="Wiley G.B."/>
            <person name="Macmil S.L."/>
            <person name="Roe B.A."/>
            <person name="Zeller R.W."/>
            <person name="Hastings K.E."/>
            <person name="Lemaire P."/>
            <person name="Lindquist E."/>
            <person name="Endo T."/>
            <person name="Hotta K."/>
            <person name="Inaba K."/>
        </authorList>
    </citation>
    <scope>NUCLEOTIDE SEQUENCE [LARGE SCALE GENOMIC DNA]</scope>
    <source>
        <strain evidence="12">wild type</strain>
    </source>
</reference>
<dbReference type="GO" id="GO:0005741">
    <property type="term" value="C:mitochondrial outer membrane"/>
    <property type="evidence" value="ECO:0000318"/>
    <property type="project" value="GO_Central"/>
</dbReference>
<dbReference type="FunCoup" id="F6T1T3">
    <property type="interactions" value="204"/>
</dbReference>
<evidence type="ECO:0000313" key="13">
    <source>
        <dbReference type="Proteomes" id="UP000008144"/>
    </source>
</evidence>
<dbReference type="GO" id="GO:0090149">
    <property type="term" value="P:mitochondrial membrane fission"/>
    <property type="evidence" value="ECO:0007669"/>
    <property type="project" value="InterPro"/>
</dbReference>
<evidence type="ECO:0008006" key="14">
    <source>
        <dbReference type="Google" id="ProtNLM"/>
    </source>
</evidence>
<evidence type="ECO:0000256" key="1">
    <source>
        <dbReference type="ARBA" id="ARBA00004374"/>
    </source>
</evidence>
<evidence type="ECO:0000256" key="7">
    <source>
        <dbReference type="ARBA" id="ARBA00022989"/>
    </source>
</evidence>
<dbReference type="STRING" id="7719.ENSCINP00000029563"/>
<dbReference type="Proteomes" id="UP000008144">
    <property type="component" value="Chromosome 10"/>
</dbReference>
<keyword evidence="5" id="KW-0677">Repeat</keyword>
<dbReference type="PANTHER" id="PTHR21252:SF2">
    <property type="entry name" value="MITOCHONDRIAL OUTER MEMBRANE PROTEIN SLC25A46"/>
    <property type="match status" value="1"/>
</dbReference>
<feature type="repeat" description="Solcar" evidence="10">
    <location>
        <begin position="205"/>
        <end position="307"/>
    </location>
</feature>
<dbReference type="EMBL" id="EAAA01000499">
    <property type="status" value="NOT_ANNOTATED_CDS"/>
    <property type="molecule type" value="Genomic_DNA"/>
</dbReference>
<dbReference type="InterPro" id="IPR039158">
    <property type="entry name" value="SLC25A46"/>
</dbReference>
<evidence type="ECO:0000256" key="9">
    <source>
        <dbReference type="ARBA" id="ARBA00023136"/>
    </source>
</evidence>
<keyword evidence="7" id="KW-1133">Transmembrane helix</keyword>
<name>F6T1T3_CIOIN</name>
<evidence type="ECO:0000256" key="10">
    <source>
        <dbReference type="PROSITE-ProRule" id="PRU00282"/>
    </source>
</evidence>
<keyword evidence="13" id="KW-1185">Reference proteome</keyword>
<dbReference type="InParanoid" id="F6T1T3"/>
<dbReference type="AlphaFoldDB" id="F6T1T3"/>
<keyword evidence="9 10" id="KW-0472">Membrane</keyword>
<evidence type="ECO:0000256" key="4">
    <source>
        <dbReference type="ARBA" id="ARBA00022692"/>
    </source>
</evidence>
<evidence type="ECO:0000256" key="2">
    <source>
        <dbReference type="ARBA" id="ARBA00006375"/>
    </source>
</evidence>